<dbReference type="EMBL" id="PIPT01000002">
    <property type="protein sequence ID" value="RUO50123.1"/>
    <property type="molecule type" value="Genomic_DNA"/>
</dbReference>
<sequence>MSEIQVQPAARKDAISFCIAGVAIFAVTMFLYLAGFALPKAAWALLYIASAAVFLLGIAKIVEPPVSLMITPLVIRYEHRRGSWELSWDNLLRFDVPRTHRGMELEELPYIGFRVHDMEPVLDSISPRLAVYLVSEQRHLLAAALLREKPELNDYTPYYDIPNSYKAPSGKMYRGVQALFAVRCEQLRELLGYDLYVPASALDRPLDEFCQWMQQVKQQRPQSESNNLER</sequence>
<name>A0A432XN71_9GAMM</name>
<protein>
    <submittedName>
        <fullName evidence="2">DUF2982 domain-containing protein</fullName>
    </submittedName>
</protein>
<gene>
    <name evidence="2" type="ORF">CWE21_03080</name>
</gene>
<feature type="transmembrane region" description="Helical" evidence="1">
    <location>
        <begin position="14"/>
        <end position="35"/>
    </location>
</feature>
<feature type="transmembrane region" description="Helical" evidence="1">
    <location>
        <begin position="41"/>
        <end position="62"/>
    </location>
</feature>
<keyword evidence="1" id="KW-0812">Transmembrane</keyword>
<dbReference type="Proteomes" id="UP000286678">
    <property type="component" value="Unassembled WGS sequence"/>
</dbReference>
<dbReference type="AlphaFoldDB" id="A0A432XN71"/>
<dbReference type="InterPro" id="IPR021367">
    <property type="entry name" value="DUF2982"/>
</dbReference>
<comment type="caution">
    <text evidence="2">The sequence shown here is derived from an EMBL/GenBank/DDBJ whole genome shotgun (WGS) entry which is preliminary data.</text>
</comment>
<keyword evidence="1" id="KW-1133">Transmembrane helix</keyword>
<evidence type="ECO:0000313" key="3">
    <source>
        <dbReference type="Proteomes" id="UP000286678"/>
    </source>
</evidence>
<accession>A0A432XN71</accession>
<proteinExistence type="predicted"/>
<reference evidence="3" key="1">
    <citation type="journal article" date="2018" name="Front. Microbiol.">
        <title>Genome-Based Analysis Reveals the Taxonomy and Diversity of the Family Idiomarinaceae.</title>
        <authorList>
            <person name="Liu Y."/>
            <person name="Lai Q."/>
            <person name="Shao Z."/>
        </authorList>
    </citation>
    <scope>NUCLEOTIDE SEQUENCE [LARGE SCALE GENOMIC DNA]</scope>
    <source>
        <strain evidence="3">SW15</strain>
    </source>
</reference>
<keyword evidence="1" id="KW-0472">Membrane</keyword>
<keyword evidence="3" id="KW-1185">Reference proteome</keyword>
<evidence type="ECO:0000256" key="1">
    <source>
        <dbReference type="SAM" id="Phobius"/>
    </source>
</evidence>
<organism evidence="2 3">
    <name type="scientific">Pseudidiomarina aquimaris</name>
    <dbReference type="NCBI Taxonomy" id="641841"/>
    <lineage>
        <taxon>Bacteria</taxon>
        <taxon>Pseudomonadati</taxon>
        <taxon>Pseudomonadota</taxon>
        <taxon>Gammaproteobacteria</taxon>
        <taxon>Alteromonadales</taxon>
        <taxon>Idiomarinaceae</taxon>
        <taxon>Pseudidiomarina</taxon>
    </lineage>
</organism>
<dbReference type="RefSeq" id="WP_126833012.1">
    <property type="nucleotide sequence ID" value="NZ_PIPT01000002.1"/>
</dbReference>
<dbReference type="OrthoDB" id="7061905at2"/>
<evidence type="ECO:0000313" key="2">
    <source>
        <dbReference type="EMBL" id="RUO50123.1"/>
    </source>
</evidence>
<dbReference type="Pfam" id="PF11201">
    <property type="entry name" value="DUF2982"/>
    <property type="match status" value="1"/>
</dbReference>